<name>A0A2U9IMK5_9CREN</name>
<accession>A0A2U9IMK5</accession>
<evidence type="ECO:0000256" key="3">
    <source>
        <dbReference type="ARBA" id="ARBA00023274"/>
    </source>
</evidence>
<evidence type="ECO:0000256" key="5">
    <source>
        <dbReference type="HAMAP-Rule" id="MF_00369"/>
    </source>
</evidence>
<dbReference type="InterPro" id="IPR022856">
    <property type="entry name" value="Ribosomal_eL21_arc"/>
</dbReference>
<protein>
    <recommendedName>
        <fullName evidence="4 5">Large ribosomal subunit protein eL21</fullName>
    </recommendedName>
</protein>
<dbReference type="GO" id="GO:0006412">
    <property type="term" value="P:translation"/>
    <property type="evidence" value="ECO:0007669"/>
    <property type="project" value="UniProtKB-UniRule"/>
</dbReference>
<dbReference type="InterPro" id="IPR001147">
    <property type="entry name" value="Ribosomal_eL21"/>
</dbReference>
<dbReference type="GeneID" id="36837627"/>
<evidence type="ECO:0000256" key="1">
    <source>
        <dbReference type="ARBA" id="ARBA00008427"/>
    </source>
</evidence>
<dbReference type="OrthoDB" id="6295at2157"/>
<gene>
    <name evidence="5" type="primary">rpl21e</name>
    <name evidence="7" type="ORF">DFR86_06620</name>
</gene>
<feature type="region of interest" description="Disordered" evidence="6">
    <location>
        <begin position="1"/>
        <end position="26"/>
    </location>
</feature>
<dbReference type="SUPFAM" id="SSF50104">
    <property type="entry name" value="Translation proteins SH3-like domain"/>
    <property type="match status" value="1"/>
</dbReference>
<dbReference type="GO" id="GO:0005840">
    <property type="term" value="C:ribosome"/>
    <property type="evidence" value="ECO:0007669"/>
    <property type="project" value="UniProtKB-KW"/>
</dbReference>
<proteinExistence type="inferred from homology"/>
<dbReference type="HAMAP" id="MF_00369">
    <property type="entry name" value="Ribosomal_eL21"/>
    <property type="match status" value="1"/>
</dbReference>
<dbReference type="RefSeq" id="WP_110380148.1">
    <property type="nucleotide sequence ID" value="NZ_CP029288.2"/>
</dbReference>
<dbReference type="Proteomes" id="UP000248410">
    <property type="component" value="Chromosome"/>
</dbReference>
<evidence type="ECO:0000313" key="7">
    <source>
        <dbReference type="EMBL" id="AWR97258.1"/>
    </source>
</evidence>
<dbReference type="EMBL" id="CP029288">
    <property type="protein sequence ID" value="AWR97258.1"/>
    <property type="molecule type" value="Genomic_DNA"/>
</dbReference>
<feature type="compositionally biased region" description="Basic residues" evidence="6">
    <location>
        <begin position="1"/>
        <end position="18"/>
    </location>
</feature>
<dbReference type="AlphaFoldDB" id="A0A2U9IMK5"/>
<organism evidence="7 8">
    <name type="scientific">Acidianus sulfidivorans JP7</name>
    <dbReference type="NCBI Taxonomy" id="619593"/>
    <lineage>
        <taxon>Archaea</taxon>
        <taxon>Thermoproteota</taxon>
        <taxon>Thermoprotei</taxon>
        <taxon>Sulfolobales</taxon>
        <taxon>Sulfolobaceae</taxon>
        <taxon>Acidianus</taxon>
    </lineage>
</organism>
<evidence type="ECO:0000256" key="2">
    <source>
        <dbReference type="ARBA" id="ARBA00022980"/>
    </source>
</evidence>
<reference evidence="7 8" key="1">
    <citation type="submission" date="2018-05" db="EMBL/GenBank/DDBJ databases">
        <title>Complete Genome Sequences of Extremely Thermoacidophilic, Metal-Mobilizing Type-Strain Members of the Archaeal Family Sulfolobaceae: Acidianus brierleyi DSM-1651T, Acidianus sulfidivorans DSM-18786T, Metallosphaera hakonensis DSM-7519T, and Metallosphaera prunae DSM-10039T.</title>
        <authorList>
            <person name="Counts J.A."/>
            <person name="Kelly R.M."/>
        </authorList>
    </citation>
    <scope>NUCLEOTIDE SEQUENCE [LARGE SCALE GENOMIC DNA]</scope>
    <source>
        <strain evidence="7 8">JP7</strain>
    </source>
</reference>
<dbReference type="NCBIfam" id="NF003303">
    <property type="entry name" value="PRK04306.1"/>
    <property type="match status" value="1"/>
</dbReference>
<dbReference type="GO" id="GO:1990904">
    <property type="term" value="C:ribonucleoprotein complex"/>
    <property type="evidence" value="ECO:0007669"/>
    <property type="project" value="UniProtKB-KW"/>
</dbReference>
<evidence type="ECO:0000256" key="4">
    <source>
        <dbReference type="ARBA" id="ARBA00035219"/>
    </source>
</evidence>
<dbReference type="InterPro" id="IPR036948">
    <property type="entry name" value="Ribosomal_eL21_sf"/>
</dbReference>
<dbReference type="Gene3D" id="2.30.30.70">
    <property type="entry name" value="Ribosomal protein L21"/>
    <property type="match status" value="1"/>
</dbReference>
<dbReference type="InterPro" id="IPR008991">
    <property type="entry name" value="Translation_prot_SH3-like_sf"/>
</dbReference>
<evidence type="ECO:0000313" key="8">
    <source>
        <dbReference type="Proteomes" id="UP000248410"/>
    </source>
</evidence>
<keyword evidence="2 5" id="KW-0689">Ribosomal protein</keyword>
<dbReference type="PANTHER" id="PTHR20981">
    <property type="entry name" value="60S RIBOSOMAL PROTEIN L21"/>
    <property type="match status" value="1"/>
</dbReference>
<keyword evidence="8" id="KW-1185">Reference proteome</keyword>
<comment type="similarity">
    <text evidence="1 5">Belongs to the eukaryotic ribosomal protein eL21 family.</text>
</comment>
<dbReference type="Pfam" id="PF01157">
    <property type="entry name" value="Ribosomal_L21e"/>
    <property type="match status" value="1"/>
</dbReference>
<keyword evidence="3 5" id="KW-0687">Ribonucleoprotein</keyword>
<dbReference type="GO" id="GO:0003735">
    <property type="term" value="F:structural constituent of ribosome"/>
    <property type="evidence" value="ECO:0007669"/>
    <property type="project" value="InterPro"/>
</dbReference>
<evidence type="ECO:0000256" key="6">
    <source>
        <dbReference type="SAM" id="MobiDB-lite"/>
    </source>
</evidence>
<sequence>MVAHSKGNRTRSRNLLKKSPRERGSIPPLSTLMYDYKLGDKVVIKINPSIHSGMPHRRYHGKVAEVIGKRGKSYLLKLYLGNKEKVLIVSPEHMKLFSQ</sequence>
<dbReference type="KEGG" id="asul:DFR86_06620"/>
<dbReference type="FunFam" id="2.30.30.70:FF:000001">
    <property type="entry name" value="60S ribosomal protein L21"/>
    <property type="match status" value="1"/>
</dbReference>